<gene>
    <name evidence="1" type="ORF">EEDITHA_LOCUS1227</name>
</gene>
<protein>
    <recommendedName>
        <fullName evidence="3">RNase H type-1 domain-containing protein</fullName>
    </recommendedName>
</protein>
<reference evidence="1" key="1">
    <citation type="submission" date="2022-03" db="EMBL/GenBank/DDBJ databases">
        <authorList>
            <person name="Tunstrom K."/>
        </authorList>
    </citation>
    <scope>NUCLEOTIDE SEQUENCE</scope>
</reference>
<proteinExistence type="predicted"/>
<comment type="caution">
    <text evidence="1">The sequence shown here is derived from an EMBL/GenBank/DDBJ whole genome shotgun (WGS) entry which is preliminary data.</text>
</comment>
<dbReference type="Proteomes" id="UP001153954">
    <property type="component" value="Unassembled WGS sequence"/>
</dbReference>
<evidence type="ECO:0000313" key="2">
    <source>
        <dbReference type="Proteomes" id="UP001153954"/>
    </source>
</evidence>
<dbReference type="EMBL" id="CAKOGL010000003">
    <property type="protein sequence ID" value="CAH2084680.1"/>
    <property type="molecule type" value="Genomic_DNA"/>
</dbReference>
<dbReference type="AlphaFoldDB" id="A0AAU9TIV0"/>
<sequence>MVVTRKLKYDIPRLHMGGGIPYYLLELGTVVRWHAPSRPACTRSRGTLYCEEEVPQWVLAAETKTLKLALTSYCTIYQAELLAMCQAARMAADHLSGF</sequence>
<evidence type="ECO:0008006" key="3">
    <source>
        <dbReference type="Google" id="ProtNLM"/>
    </source>
</evidence>
<accession>A0AAU9TIV0</accession>
<name>A0AAU9TIV0_EUPED</name>
<keyword evidence="2" id="KW-1185">Reference proteome</keyword>
<evidence type="ECO:0000313" key="1">
    <source>
        <dbReference type="EMBL" id="CAH2084680.1"/>
    </source>
</evidence>
<organism evidence="1 2">
    <name type="scientific">Euphydryas editha</name>
    <name type="common">Edith's checkerspot</name>
    <dbReference type="NCBI Taxonomy" id="104508"/>
    <lineage>
        <taxon>Eukaryota</taxon>
        <taxon>Metazoa</taxon>
        <taxon>Ecdysozoa</taxon>
        <taxon>Arthropoda</taxon>
        <taxon>Hexapoda</taxon>
        <taxon>Insecta</taxon>
        <taxon>Pterygota</taxon>
        <taxon>Neoptera</taxon>
        <taxon>Endopterygota</taxon>
        <taxon>Lepidoptera</taxon>
        <taxon>Glossata</taxon>
        <taxon>Ditrysia</taxon>
        <taxon>Papilionoidea</taxon>
        <taxon>Nymphalidae</taxon>
        <taxon>Nymphalinae</taxon>
        <taxon>Euphydryas</taxon>
    </lineage>
</organism>